<organism evidence="4 5">
    <name type="scientific">Streptosporangium lutulentum</name>
    <dbReference type="NCBI Taxonomy" id="1461250"/>
    <lineage>
        <taxon>Bacteria</taxon>
        <taxon>Bacillati</taxon>
        <taxon>Actinomycetota</taxon>
        <taxon>Actinomycetes</taxon>
        <taxon>Streptosporangiales</taxon>
        <taxon>Streptosporangiaceae</taxon>
        <taxon>Streptosporangium</taxon>
    </lineage>
</organism>
<feature type="transmembrane region" description="Helical" evidence="2">
    <location>
        <begin position="58"/>
        <end position="79"/>
    </location>
</feature>
<proteinExistence type="predicted"/>
<comment type="caution">
    <text evidence="4">The sequence shown here is derived from an EMBL/GenBank/DDBJ whole genome shotgun (WGS) entry which is preliminary data.</text>
</comment>
<gene>
    <name evidence="4" type="ORF">J2853_009081</name>
</gene>
<evidence type="ECO:0000259" key="3">
    <source>
        <dbReference type="Pfam" id="PF03779"/>
    </source>
</evidence>
<name>A0ABT9QSY0_9ACTN</name>
<dbReference type="Pfam" id="PF03779">
    <property type="entry name" value="SPW"/>
    <property type="match status" value="1"/>
</dbReference>
<reference evidence="4 5" key="1">
    <citation type="submission" date="2023-07" db="EMBL/GenBank/DDBJ databases">
        <title>Sequencing the genomes of 1000 actinobacteria strains.</title>
        <authorList>
            <person name="Klenk H.-P."/>
        </authorList>
    </citation>
    <scope>NUCLEOTIDE SEQUENCE [LARGE SCALE GENOMIC DNA]</scope>
    <source>
        <strain evidence="4 5">DSM 46740</strain>
    </source>
</reference>
<dbReference type="Proteomes" id="UP001225356">
    <property type="component" value="Unassembled WGS sequence"/>
</dbReference>
<sequence>MIRPAGLEQHPDLIEMRERYERAGSSTAAQGIDGLTLLAGLWLAISPWVVGFNGLSRISVSNLITGIALAALAMAFAAAFGRTYGLSWIAPIIGIWTIIVPWITGSATTSTIWNNVVTGVIIFLLGLGAVAVSARKMPSMNRGSHMSPDMSGRSTSNMPGSNMPGSNMPGSNMPGRH</sequence>
<dbReference type="EMBL" id="JAUSQU010000001">
    <property type="protein sequence ID" value="MDP9849870.1"/>
    <property type="molecule type" value="Genomic_DNA"/>
</dbReference>
<feature type="transmembrane region" description="Helical" evidence="2">
    <location>
        <begin position="116"/>
        <end position="134"/>
    </location>
</feature>
<feature type="transmembrane region" description="Helical" evidence="2">
    <location>
        <begin position="32"/>
        <end position="52"/>
    </location>
</feature>
<keyword evidence="2" id="KW-1133">Transmembrane helix</keyword>
<keyword evidence="5" id="KW-1185">Reference proteome</keyword>
<feature type="region of interest" description="Disordered" evidence="1">
    <location>
        <begin position="140"/>
        <end position="177"/>
    </location>
</feature>
<protein>
    <recommendedName>
        <fullName evidence="3">SPW repeat-containing integral membrane domain-containing protein</fullName>
    </recommendedName>
</protein>
<dbReference type="InterPro" id="IPR005530">
    <property type="entry name" value="SPW"/>
</dbReference>
<evidence type="ECO:0000313" key="5">
    <source>
        <dbReference type="Proteomes" id="UP001225356"/>
    </source>
</evidence>
<feature type="compositionally biased region" description="Polar residues" evidence="1">
    <location>
        <begin position="152"/>
        <end position="170"/>
    </location>
</feature>
<feature type="domain" description="SPW repeat-containing integral membrane" evidence="3">
    <location>
        <begin position="33"/>
        <end position="127"/>
    </location>
</feature>
<evidence type="ECO:0000256" key="2">
    <source>
        <dbReference type="SAM" id="Phobius"/>
    </source>
</evidence>
<dbReference type="RefSeq" id="WP_307567946.1">
    <property type="nucleotide sequence ID" value="NZ_JAUSQU010000001.1"/>
</dbReference>
<feature type="transmembrane region" description="Helical" evidence="2">
    <location>
        <begin position="86"/>
        <end position="104"/>
    </location>
</feature>
<keyword evidence="2" id="KW-0472">Membrane</keyword>
<evidence type="ECO:0000256" key="1">
    <source>
        <dbReference type="SAM" id="MobiDB-lite"/>
    </source>
</evidence>
<evidence type="ECO:0000313" key="4">
    <source>
        <dbReference type="EMBL" id="MDP9849870.1"/>
    </source>
</evidence>
<keyword evidence="2" id="KW-0812">Transmembrane</keyword>
<accession>A0ABT9QSY0</accession>